<keyword evidence="2" id="KW-1185">Reference proteome</keyword>
<dbReference type="Proteomes" id="UP000439550">
    <property type="component" value="Unassembled WGS sequence"/>
</dbReference>
<accession>A0A7X2D1L2</accession>
<protein>
    <submittedName>
        <fullName evidence="1">Uncharacterized protein</fullName>
    </submittedName>
</protein>
<comment type="caution">
    <text evidence="1">The sequence shown here is derived from an EMBL/GenBank/DDBJ whole genome shotgun (WGS) entry which is preliminary data.</text>
</comment>
<evidence type="ECO:0000313" key="2">
    <source>
        <dbReference type="Proteomes" id="UP000439550"/>
    </source>
</evidence>
<name>A0A7X2D1L2_9LACT</name>
<proteinExistence type="predicted"/>
<organism evidence="1 2">
    <name type="scientific">Lactococcus hircilactis</name>
    <dbReference type="NCBI Taxonomy" id="1494462"/>
    <lineage>
        <taxon>Bacteria</taxon>
        <taxon>Bacillati</taxon>
        <taxon>Bacillota</taxon>
        <taxon>Bacilli</taxon>
        <taxon>Lactobacillales</taxon>
        <taxon>Streptococcaceae</taxon>
        <taxon>Lactococcus</taxon>
    </lineage>
</organism>
<sequence>MDALFHNRKVKVWKISDSSINDEWVEKAFYEGRIRWLKFDGLRLQVMDNQIPYSGSTGEYLVYDSKGDRYSIVNELGFLEWYNPL</sequence>
<dbReference type="EMBL" id="WITJ01000029">
    <property type="protein sequence ID" value="MQW40703.1"/>
    <property type="molecule type" value="Genomic_DNA"/>
</dbReference>
<dbReference type="OrthoDB" id="2146302at2"/>
<evidence type="ECO:0000313" key="1">
    <source>
        <dbReference type="EMBL" id="MQW40703.1"/>
    </source>
</evidence>
<gene>
    <name evidence="1" type="ORF">GHI93_12355</name>
</gene>
<dbReference type="RefSeq" id="WP_153497317.1">
    <property type="nucleotide sequence ID" value="NZ_CAXYUY010000015.1"/>
</dbReference>
<reference evidence="1 2" key="1">
    <citation type="submission" date="2019-10" db="EMBL/GenBank/DDBJ databases">
        <authorList>
            <person name="Dong K."/>
        </authorList>
    </citation>
    <scope>NUCLEOTIDE SEQUENCE [LARGE SCALE GENOMIC DNA]</scope>
    <source>
        <strain evidence="1 2">DSM 28960</strain>
    </source>
</reference>
<dbReference type="AlphaFoldDB" id="A0A7X2D1L2"/>